<feature type="region of interest" description="Disordered" evidence="1">
    <location>
        <begin position="47"/>
        <end position="93"/>
    </location>
</feature>
<dbReference type="EMBL" id="KN714689">
    <property type="protein sequence ID" value="KUI56431.1"/>
    <property type="molecule type" value="Genomic_DNA"/>
</dbReference>
<name>A0A194UXW7_CYTMA</name>
<protein>
    <submittedName>
        <fullName evidence="2">Uncharacterized protein</fullName>
    </submittedName>
</protein>
<proteinExistence type="predicted"/>
<feature type="compositionally biased region" description="Basic and acidic residues" evidence="1">
    <location>
        <begin position="80"/>
        <end position="93"/>
    </location>
</feature>
<gene>
    <name evidence="2" type="ORF">VP1G_10822</name>
</gene>
<dbReference type="AlphaFoldDB" id="A0A194UXW7"/>
<feature type="compositionally biased region" description="Basic and acidic residues" evidence="1">
    <location>
        <begin position="173"/>
        <end position="184"/>
    </location>
</feature>
<dbReference type="Proteomes" id="UP000078576">
    <property type="component" value="Unassembled WGS sequence"/>
</dbReference>
<feature type="compositionally biased region" description="Polar residues" evidence="1">
    <location>
        <begin position="152"/>
        <end position="166"/>
    </location>
</feature>
<sequence>MKKLTAKLEAYSAGASRSTQRGPTFDFGDDDTYVSDIEERITRSIQRMEKSAREEPNANKSSHYTYPPDWVVQGPGWRGTPRERGEDSAADELFKGVDKAKHAWQLEMASKVAEATLRTLQAHVSSPEERLAARSTTDPRSASKAPKKVDTSNRPSRPNNEQTGPEVSNPFIKKGDKGKNGDSK</sequence>
<feature type="region of interest" description="Disordered" evidence="1">
    <location>
        <begin position="120"/>
        <end position="184"/>
    </location>
</feature>
<feature type="region of interest" description="Disordered" evidence="1">
    <location>
        <begin position="1"/>
        <end position="31"/>
    </location>
</feature>
<evidence type="ECO:0000313" key="3">
    <source>
        <dbReference type="Proteomes" id="UP000078576"/>
    </source>
</evidence>
<evidence type="ECO:0000256" key="1">
    <source>
        <dbReference type="SAM" id="MobiDB-lite"/>
    </source>
</evidence>
<feature type="compositionally biased region" description="Basic and acidic residues" evidence="1">
    <location>
        <begin position="47"/>
        <end position="57"/>
    </location>
</feature>
<evidence type="ECO:0000313" key="2">
    <source>
        <dbReference type="EMBL" id="KUI56431.1"/>
    </source>
</evidence>
<organism evidence="2 3">
    <name type="scientific">Cytospora mali</name>
    <name type="common">Apple Valsa canker fungus</name>
    <name type="synonym">Valsa mali</name>
    <dbReference type="NCBI Taxonomy" id="578113"/>
    <lineage>
        <taxon>Eukaryota</taxon>
        <taxon>Fungi</taxon>
        <taxon>Dikarya</taxon>
        <taxon>Ascomycota</taxon>
        <taxon>Pezizomycotina</taxon>
        <taxon>Sordariomycetes</taxon>
        <taxon>Sordariomycetidae</taxon>
        <taxon>Diaporthales</taxon>
        <taxon>Cytosporaceae</taxon>
        <taxon>Cytospora</taxon>
    </lineage>
</organism>
<keyword evidence="3" id="KW-1185">Reference proteome</keyword>
<reference evidence="3" key="1">
    <citation type="submission" date="2014-12" db="EMBL/GenBank/DDBJ databases">
        <title>Genome Sequence of Valsa Canker Pathogens Uncovers a Specific Adaption of Colonization on Woody Bark.</title>
        <authorList>
            <person name="Yin Z."/>
            <person name="Liu H."/>
            <person name="Gao X."/>
            <person name="Li Z."/>
            <person name="Song N."/>
            <person name="Ke X."/>
            <person name="Dai Q."/>
            <person name="Wu Y."/>
            <person name="Sun Y."/>
            <person name="Xu J.-R."/>
            <person name="Kang Z.K."/>
            <person name="Wang L."/>
            <person name="Huang L."/>
        </authorList>
    </citation>
    <scope>NUCLEOTIDE SEQUENCE [LARGE SCALE GENOMIC DNA]</scope>
    <source>
        <strain evidence="3">SXYL134</strain>
    </source>
</reference>
<accession>A0A194UXW7</accession>